<reference evidence="2 3" key="1">
    <citation type="submission" date="2015-04" db="EMBL/GenBank/DDBJ databases">
        <title>The draft genome sequence of Erythrobacr gangjinensis K7-2.</title>
        <authorList>
            <person name="Zhuang L."/>
            <person name="Liu Y."/>
            <person name="Shao Z."/>
        </authorList>
    </citation>
    <scope>NUCLEOTIDE SEQUENCE [LARGE SCALE GENOMIC DNA]</scope>
    <source>
        <strain evidence="2 3">K7-2</strain>
    </source>
</reference>
<dbReference type="KEGG" id="egn:BMF35_a0388"/>
<feature type="compositionally biased region" description="Basic and acidic residues" evidence="1">
    <location>
        <begin position="72"/>
        <end position="82"/>
    </location>
</feature>
<evidence type="ECO:0000313" key="2">
    <source>
        <dbReference type="EMBL" id="KLE31341.1"/>
    </source>
</evidence>
<dbReference type="PATRIC" id="fig|502682.8.peg.1416"/>
<dbReference type="Proteomes" id="UP000053070">
    <property type="component" value="Unassembled WGS sequence"/>
</dbReference>
<accession>A0A0G9MKT4</accession>
<evidence type="ECO:0000313" key="3">
    <source>
        <dbReference type="Proteomes" id="UP000053070"/>
    </source>
</evidence>
<evidence type="ECO:0000256" key="1">
    <source>
        <dbReference type="SAM" id="MobiDB-lite"/>
    </source>
</evidence>
<gene>
    <name evidence="2" type="ORF">AAW01_06950</name>
</gene>
<name>A0A0G9MKT4_9SPHN</name>
<protein>
    <submittedName>
        <fullName evidence="2">Uncharacterized protein</fullName>
    </submittedName>
</protein>
<sequence length="82" mass="8993">MGQYEPEDSRVVTHSKKPDAAGLTATGAREDEARRKAAQGDGDVALPDAIHTTPARGEKDEDARNPSYNGAMREREEKIRKD</sequence>
<feature type="region of interest" description="Disordered" evidence="1">
    <location>
        <begin position="1"/>
        <end position="82"/>
    </location>
</feature>
<dbReference type="AlphaFoldDB" id="A0A0G9MKT4"/>
<feature type="compositionally biased region" description="Basic and acidic residues" evidence="1">
    <location>
        <begin position="7"/>
        <end position="19"/>
    </location>
</feature>
<proteinExistence type="predicted"/>
<dbReference type="RefSeq" id="WP_047006693.1">
    <property type="nucleotide sequence ID" value="NZ_CP018097.1"/>
</dbReference>
<keyword evidence="3" id="KW-1185">Reference proteome</keyword>
<comment type="caution">
    <text evidence="2">The sequence shown here is derived from an EMBL/GenBank/DDBJ whole genome shotgun (WGS) entry which is preliminary data.</text>
</comment>
<dbReference type="EMBL" id="LBHC01000002">
    <property type="protein sequence ID" value="KLE31341.1"/>
    <property type="molecule type" value="Genomic_DNA"/>
</dbReference>
<dbReference type="OrthoDB" id="7410755at2"/>
<organism evidence="2 3">
    <name type="scientific">Aurantiacibacter gangjinensis</name>
    <dbReference type="NCBI Taxonomy" id="502682"/>
    <lineage>
        <taxon>Bacteria</taxon>
        <taxon>Pseudomonadati</taxon>
        <taxon>Pseudomonadota</taxon>
        <taxon>Alphaproteobacteria</taxon>
        <taxon>Sphingomonadales</taxon>
        <taxon>Erythrobacteraceae</taxon>
        <taxon>Aurantiacibacter</taxon>
    </lineage>
</organism>